<dbReference type="RefSeq" id="WP_147667214.1">
    <property type="nucleotide sequence ID" value="NZ_VDUW01000005.1"/>
</dbReference>
<evidence type="ECO:0000313" key="4">
    <source>
        <dbReference type="Proteomes" id="UP000321574"/>
    </source>
</evidence>
<feature type="transmembrane region" description="Helical" evidence="1">
    <location>
        <begin position="59"/>
        <end position="83"/>
    </location>
</feature>
<dbReference type="Pfam" id="PF13559">
    <property type="entry name" value="DUF4129"/>
    <property type="match status" value="1"/>
</dbReference>
<proteinExistence type="predicted"/>
<protein>
    <submittedName>
        <fullName evidence="3">DUF4129 domain-containing protein</fullName>
    </submittedName>
</protein>
<gene>
    <name evidence="3" type="ORF">FHP05_08885</name>
</gene>
<name>A0A5C8NT92_9BACI</name>
<dbReference type="OrthoDB" id="2435598at2"/>
<comment type="caution">
    <text evidence="3">The sequence shown here is derived from an EMBL/GenBank/DDBJ whole genome shotgun (WGS) entry which is preliminary data.</text>
</comment>
<keyword evidence="1" id="KW-1133">Transmembrane helix</keyword>
<evidence type="ECO:0000313" key="3">
    <source>
        <dbReference type="EMBL" id="TXL64428.1"/>
    </source>
</evidence>
<organism evidence="3 4">
    <name type="scientific">Cerasibacillus terrae</name>
    <dbReference type="NCBI Taxonomy" id="2498845"/>
    <lineage>
        <taxon>Bacteria</taxon>
        <taxon>Bacillati</taxon>
        <taxon>Bacillota</taxon>
        <taxon>Bacilli</taxon>
        <taxon>Bacillales</taxon>
        <taxon>Bacillaceae</taxon>
        <taxon>Cerasibacillus</taxon>
    </lineage>
</organism>
<evidence type="ECO:0000259" key="2">
    <source>
        <dbReference type="Pfam" id="PF13559"/>
    </source>
</evidence>
<dbReference type="AlphaFoldDB" id="A0A5C8NT92"/>
<accession>A0A5C8NT92</accession>
<sequence>MLDAEKAKEQIADILRKEEYRVYNQQNEGLLASLWNKAKEWLVEQLMKLFPSAETAGSVANFIIVIILLVVIILIGIGIYFFIRYRGKNKRLRDRSPLQNLAEKDWTYQMHVQEAKRTEDIQAYTLAARHLFLALLLYFHEQEWLERRIWKTNWEYYAELKSVHKEWAEAFYRMAKVFDEITYGERKLTKEEYMDYRKQVMKRLQKSGEGEGSVMKG</sequence>
<dbReference type="InterPro" id="IPR025403">
    <property type="entry name" value="TgpA-like_C"/>
</dbReference>
<dbReference type="Proteomes" id="UP000321574">
    <property type="component" value="Unassembled WGS sequence"/>
</dbReference>
<keyword evidence="1" id="KW-0472">Membrane</keyword>
<feature type="domain" description="Protein-glutamine gamma-glutamyltransferase-like C-terminal" evidence="2">
    <location>
        <begin position="132"/>
        <end position="197"/>
    </location>
</feature>
<keyword evidence="4" id="KW-1185">Reference proteome</keyword>
<reference evidence="3 4" key="1">
    <citation type="submission" date="2019-06" db="EMBL/GenBank/DDBJ databases">
        <title>Cerasibacillus sp. nov., isolated from maize field.</title>
        <authorList>
            <person name="Lin S.-Y."/>
            <person name="Tsai C.-F."/>
            <person name="Young C.-C."/>
        </authorList>
    </citation>
    <scope>NUCLEOTIDE SEQUENCE [LARGE SCALE GENOMIC DNA]</scope>
    <source>
        <strain evidence="3 4">CC-CFT480</strain>
    </source>
</reference>
<keyword evidence="1" id="KW-0812">Transmembrane</keyword>
<dbReference type="EMBL" id="VDUW01000005">
    <property type="protein sequence ID" value="TXL64428.1"/>
    <property type="molecule type" value="Genomic_DNA"/>
</dbReference>
<evidence type="ECO:0000256" key="1">
    <source>
        <dbReference type="SAM" id="Phobius"/>
    </source>
</evidence>